<gene>
    <name evidence="6" type="ORF">WR25_19300</name>
</gene>
<dbReference type="Proteomes" id="UP000218231">
    <property type="component" value="Unassembled WGS sequence"/>
</dbReference>
<organism evidence="6 7">
    <name type="scientific">Diploscapter pachys</name>
    <dbReference type="NCBI Taxonomy" id="2018661"/>
    <lineage>
        <taxon>Eukaryota</taxon>
        <taxon>Metazoa</taxon>
        <taxon>Ecdysozoa</taxon>
        <taxon>Nematoda</taxon>
        <taxon>Chromadorea</taxon>
        <taxon>Rhabditida</taxon>
        <taxon>Rhabditina</taxon>
        <taxon>Rhabditomorpha</taxon>
        <taxon>Rhabditoidea</taxon>
        <taxon>Rhabditidae</taxon>
        <taxon>Diploscapter</taxon>
    </lineage>
</organism>
<name>A0A2A2JUJ5_9BILA</name>
<dbReference type="GO" id="GO:0016020">
    <property type="term" value="C:membrane"/>
    <property type="evidence" value="ECO:0007669"/>
    <property type="project" value="UniProtKB-SubCell"/>
</dbReference>
<dbReference type="InterPro" id="IPR023271">
    <property type="entry name" value="Aquaporin-like"/>
</dbReference>
<comment type="caution">
    <text evidence="6">The sequence shown here is derived from an EMBL/GenBank/DDBJ whole genome shotgun (WGS) entry which is preliminary data.</text>
</comment>
<evidence type="ECO:0000256" key="5">
    <source>
        <dbReference type="SAM" id="Phobius"/>
    </source>
</evidence>
<proteinExistence type="predicted"/>
<dbReference type="PANTHER" id="PTHR21191:SF15">
    <property type="entry name" value="AQUAPORIN"/>
    <property type="match status" value="1"/>
</dbReference>
<feature type="transmembrane region" description="Helical" evidence="5">
    <location>
        <begin position="66"/>
        <end position="86"/>
    </location>
</feature>
<evidence type="ECO:0000256" key="1">
    <source>
        <dbReference type="ARBA" id="ARBA00004141"/>
    </source>
</evidence>
<dbReference type="SUPFAM" id="SSF81338">
    <property type="entry name" value="Aquaporin-like"/>
    <property type="match status" value="1"/>
</dbReference>
<feature type="transmembrane region" description="Helical" evidence="5">
    <location>
        <begin position="106"/>
        <end position="126"/>
    </location>
</feature>
<dbReference type="PANTHER" id="PTHR21191">
    <property type="entry name" value="AQUAPORIN"/>
    <property type="match status" value="1"/>
</dbReference>
<evidence type="ECO:0000313" key="7">
    <source>
        <dbReference type="Proteomes" id="UP000218231"/>
    </source>
</evidence>
<comment type="subcellular location">
    <subcellularLocation>
        <location evidence="1">Membrane</location>
        <topology evidence="1">Multi-pass membrane protein</topology>
    </subcellularLocation>
</comment>
<sequence length="148" mass="16565">MDNYGLWGVFIEITVIELANCYFMRDSVANPCPIVVLTVGCLIEGLATFVGKAFEHYSSQYTDNEVYCSIANCVFSGFICALGILYTGMYANPIVAWACTFNCEGVSHIGHLVVYWLSPLIGWYLAEMVFGEEEQEVLDEPDDDKKKE</sequence>
<dbReference type="GO" id="GO:0015267">
    <property type="term" value="F:channel activity"/>
    <property type="evidence" value="ECO:0007669"/>
    <property type="project" value="TreeGrafter"/>
</dbReference>
<evidence type="ECO:0008006" key="8">
    <source>
        <dbReference type="Google" id="ProtNLM"/>
    </source>
</evidence>
<keyword evidence="3 5" id="KW-1133">Transmembrane helix</keyword>
<evidence type="ECO:0000256" key="2">
    <source>
        <dbReference type="ARBA" id="ARBA00022692"/>
    </source>
</evidence>
<protein>
    <recommendedName>
        <fullName evidence="8">Aquaporin</fullName>
    </recommendedName>
</protein>
<keyword evidence="4 5" id="KW-0472">Membrane</keyword>
<dbReference type="STRING" id="2018661.A0A2A2JUJ5"/>
<dbReference type="InterPro" id="IPR051883">
    <property type="entry name" value="AQP11/12_channel"/>
</dbReference>
<accession>A0A2A2JUJ5</accession>
<feature type="transmembrane region" description="Helical" evidence="5">
    <location>
        <begin position="34"/>
        <end position="54"/>
    </location>
</feature>
<dbReference type="EMBL" id="LIAE01010209">
    <property type="protein sequence ID" value="PAV65371.1"/>
    <property type="molecule type" value="Genomic_DNA"/>
</dbReference>
<keyword evidence="7" id="KW-1185">Reference proteome</keyword>
<evidence type="ECO:0000313" key="6">
    <source>
        <dbReference type="EMBL" id="PAV65371.1"/>
    </source>
</evidence>
<evidence type="ECO:0000256" key="4">
    <source>
        <dbReference type="ARBA" id="ARBA00023136"/>
    </source>
</evidence>
<dbReference type="GO" id="GO:0005737">
    <property type="term" value="C:cytoplasm"/>
    <property type="evidence" value="ECO:0007669"/>
    <property type="project" value="TreeGrafter"/>
</dbReference>
<dbReference type="AlphaFoldDB" id="A0A2A2JUJ5"/>
<keyword evidence="2 5" id="KW-0812">Transmembrane</keyword>
<evidence type="ECO:0000256" key="3">
    <source>
        <dbReference type="ARBA" id="ARBA00022989"/>
    </source>
</evidence>
<dbReference type="OrthoDB" id="1580043at2759"/>
<reference evidence="6 7" key="1">
    <citation type="journal article" date="2017" name="Curr. Biol.">
        <title>Genome architecture and evolution of a unichromosomal asexual nematode.</title>
        <authorList>
            <person name="Fradin H."/>
            <person name="Zegar C."/>
            <person name="Gutwein M."/>
            <person name="Lucas J."/>
            <person name="Kovtun M."/>
            <person name="Corcoran D."/>
            <person name="Baugh L.R."/>
            <person name="Kiontke K."/>
            <person name="Gunsalus K."/>
            <person name="Fitch D.H."/>
            <person name="Piano F."/>
        </authorList>
    </citation>
    <scope>NUCLEOTIDE SEQUENCE [LARGE SCALE GENOMIC DNA]</scope>
    <source>
        <strain evidence="6">PF1309</strain>
    </source>
</reference>